<name>A0ABP8EWL2_9MICO</name>
<proteinExistence type="predicted"/>
<gene>
    <name evidence="1" type="ORF">GCM10022262_27490</name>
</gene>
<evidence type="ECO:0000313" key="2">
    <source>
        <dbReference type="Proteomes" id="UP001499841"/>
    </source>
</evidence>
<sequence length="97" mass="11191">MLLAAFDQPDGNRCTVRWFQGDALRSHVALQTSSGRFRRHKMLLHHYQAFRDHDGTSVSAEDAKAGAPDPRPFYDGILEWRRIYAFLTERFPGRGNQ</sequence>
<protein>
    <submittedName>
        <fullName evidence="1">Uncharacterized protein</fullName>
    </submittedName>
</protein>
<dbReference type="EMBL" id="BAABBA010000013">
    <property type="protein sequence ID" value="GAA4288389.1"/>
    <property type="molecule type" value="Genomic_DNA"/>
</dbReference>
<comment type="caution">
    <text evidence="1">The sequence shown here is derived from an EMBL/GenBank/DDBJ whole genome shotgun (WGS) entry which is preliminary data.</text>
</comment>
<organism evidence="1 2">
    <name type="scientific">Georgenia daeguensis</name>
    <dbReference type="NCBI Taxonomy" id="908355"/>
    <lineage>
        <taxon>Bacteria</taxon>
        <taxon>Bacillati</taxon>
        <taxon>Actinomycetota</taxon>
        <taxon>Actinomycetes</taxon>
        <taxon>Micrococcales</taxon>
        <taxon>Bogoriellaceae</taxon>
        <taxon>Georgenia</taxon>
    </lineage>
</organism>
<accession>A0ABP8EWL2</accession>
<evidence type="ECO:0000313" key="1">
    <source>
        <dbReference type="EMBL" id="GAA4288389.1"/>
    </source>
</evidence>
<reference evidence="2" key="1">
    <citation type="journal article" date="2019" name="Int. J. Syst. Evol. Microbiol.">
        <title>The Global Catalogue of Microorganisms (GCM) 10K type strain sequencing project: providing services to taxonomists for standard genome sequencing and annotation.</title>
        <authorList>
            <consortium name="The Broad Institute Genomics Platform"/>
            <consortium name="The Broad Institute Genome Sequencing Center for Infectious Disease"/>
            <person name="Wu L."/>
            <person name="Ma J."/>
        </authorList>
    </citation>
    <scope>NUCLEOTIDE SEQUENCE [LARGE SCALE GENOMIC DNA]</scope>
    <source>
        <strain evidence="2">JCM 17459</strain>
    </source>
</reference>
<dbReference type="Proteomes" id="UP001499841">
    <property type="component" value="Unassembled WGS sequence"/>
</dbReference>
<keyword evidence="2" id="KW-1185">Reference proteome</keyword>